<dbReference type="Proteomes" id="UP000240978">
    <property type="component" value="Unassembled WGS sequence"/>
</dbReference>
<comment type="caution">
    <text evidence="1">The sequence shown here is derived from an EMBL/GenBank/DDBJ whole genome shotgun (WGS) entry which is preliminary data.</text>
</comment>
<dbReference type="AlphaFoldDB" id="A0A2P8GHF2"/>
<name>A0A2P8GHF2_9BACT</name>
<reference evidence="1 2" key="1">
    <citation type="submission" date="2018-03" db="EMBL/GenBank/DDBJ databases">
        <title>Genomic Encyclopedia of Archaeal and Bacterial Type Strains, Phase II (KMG-II): from individual species to whole genera.</title>
        <authorList>
            <person name="Goeker M."/>
        </authorList>
    </citation>
    <scope>NUCLEOTIDE SEQUENCE [LARGE SCALE GENOMIC DNA]</scope>
    <source>
        <strain evidence="1 2">DSM 18107</strain>
    </source>
</reference>
<accession>A0A2P8GHF2</accession>
<protein>
    <submittedName>
        <fullName evidence="1">Uncharacterized protein</fullName>
    </submittedName>
</protein>
<dbReference type="EMBL" id="PYGK01000003">
    <property type="protein sequence ID" value="PSL33375.1"/>
    <property type="molecule type" value="Genomic_DNA"/>
</dbReference>
<organism evidence="1 2">
    <name type="scientific">Chitinophaga ginsengisoli</name>
    <dbReference type="NCBI Taxonomy" id="363837"/>
    <lineage>
        <taxon>Bacteria</taxon>
        <taxon>Pseudomonadati</taxon>
        <taxon>Bacteroidota</taxon>
        <taxon>Chitinophagia</taxon>
        <taxon>Chitinophagales</taxon>
        <taxon>Chitinophagaceae</taxon>
        <taxon>Chitinophaga</taxon>
    </lineage>
</organism>
<keyword evidence="2" id="KW-1185">Reference proteome</keyword>
<proteinExistence type="predicted"/>
<gene>
    <name evidence="1" type="ORF">CLV42_103358</name>
</gene>
<sequence>MRLVLFTDIVTRFHTLTLVKSATGAESWLGIVVKL</sequence>
<evidence type="ECO:0000313" key="1">
    <source>
        <dbReference type="EMBL" id="PSL33375.1"/>
    </source>
</evidence>
<evidence type="ECO:0000313" key="2">
    <source>
        <dbReference type="Proteomes" id="UP000240978"/>
    </source>
</evidence>